<evidence type="ECO:0000313" key="2">
    <source>
        <dbReference type="Proteomes" id="UP001139648"/>
    </source>
</evidence>
<dbReference type="Proteomes" id="UP001139648">
    <property type="component" value="Unassembled WGS sequence"/>
</dbReference>
<proteinExistence type="predicted"/>
<dbReference type="EMBL" id="JAMZEB010000001">
    <property type="protein sequence ID" value="MCP2353185.1"/>
    <property type="molecule type" value="Genomic_DNA"/>
</dbReference>
<accession>A0A9X2JYY8</accession>
<comment type="caution">
    <text evidence="1">The sequence shown here is derived from an EMBL/GenBank/DDBJ whole genome shotgun (WGS) entry which is preliminary data.</text>
</comment>
<organism evidence="1 2">
    <name type="scientific">Nonomuraea thailandensis</name>
    <dbReference type="NCBI Taxonomy" id="1188745"/>
    <lineage>
        <taxon>Bacteria</taxon>
        <taxon>Bacillati</taxon>
        <taxon>Actinomycetota</taxon>
        <taxon>Actinomycetes</taxon>
        <taxon>Streptosporangiales</taxon>
        <taxon>Streptosporangiaceae</taxon>
        <taxon>Nonomuraea</taxon>
    </lineage>
</organism>
<reference evidence="1" key="1">
    <citation type="submission" date="2022-06" db="EMBL/GenBank/DDBJ databases">
        <title>Sequencing the genomes of 1000 actinobacteria strains.</title>
        <authorList>
            <person name="Klenk H.-P."/>
        </authorList>
    </citation>
    <scope>NUCLEOTIDE SEQUENCE</scope>
    <source>
        <strain evidence="1">DSM 46694</strain>
    </source>
</reference>
<name>A0A9X2JYY8_9ACTN</name>
<sequence length="53" mass="5387">MLSGPLAGIYDPSGSGRMLFAALAGTEREAIREPTLEGLDAAARKATRAAAPS</sequence>
<protein>
    <submittedName>
        <fullName evidence="1">DNA invertase Pin-like site-specific DNA recombinase</fullName>
    </submittedName>
</protein>
<keyword evidence="2" id="KW-1185">Reference proteome</keyword>
<gene>
    <name evidence="1" type="ORF">HD597_000205</name>
</gene>
<evidence type="ECO:0000313" key="1">
    <source>
        <dbReference type="EMBL" id="MCP2353185.1"/>
    </source>
</evidence>
<dbReference type="AlphaFoldDB" id="A0A9X2JYY8"/>